<reference evidence="4 6" key="1">
    <citation type="journal article" date="2018" name="Elife">
        <title>Discovery and characterization of a prevalent human gut bacterial enzyme sufficient for the inactivation of a family of plant toxins.</title>
        <authorList>
            <person name="Koppel N."/>
            <person name="Bisanz J.E."/>
            <person name="Pandelia M.E."/>
            <person name="Turnbaugh P.J."/>
            <person name="Balskus E.P."/>
        </authorList>
    </citation>
    <scope>NUCLEOTIDE SEQUENCE [LARGE SCALE GENOMIC DNA]</scope>
    <source>
        <strain evidence="4 6">DSM 16107</strain>
    </source>
</reference>
<dbReference type="Proteomes" id="UP000270112">
    <property type="component" value="Unassembled WGS sequence"/>
</dbReference>
<dbReference type="EMBL" id="QICC01000033">
    <property type="protein sequence ID" value="RNM41560.1"/>
    <property type="molecule type" value="Genomic_DNA"/>
</dbReference>
<dbReference type="AlphaFoldDB" id="A0A3N0IYR6"/>
<proteinExistence type="predicted"/>
<dbReference type="PANTHER" id="PTHR44591">
    <property type="entry name" value="STRESS RESPONSE REGULATOR PROTEIN 1"/>
    <property type="match status" value="1"/>
</dbReference>
<evidence type="ECO:0000259" key="3">
    <source>
        <dbReference type="PROSITE" id="PS50110"/>
    </source>
</evidence>
<feature type="domain" description="Response regulatory" evidence="3">
    <location>
        <begin position="4"/>
        <end position="120"/>
    </location>
</feature>
<dbReference type="InterPro" id="IPR011006">
    <property type="entry name" value="CheY-like_superfamily"/>
</dbReference>
<evidence type="ECO:0000313" key="6">
    <source>
        <dbReference type="Proteomes" id="UP000253817"/>
    </source>
</evidence>
<dbReference type="EMBL" id="PPTT01000015">
    <property type="protein sequence ID" value="RDB68513.1"/>
    <property type="molecule type" value="Genomic_DNA"/>
</dbReference>
<reference evidence="5" key="3">
    <citation type="journal article" date="2019" name="Microbiol. Resour. Announc.">
        <title>Draft Genome Sequences of Type Strains of Gordonibacter faecihominis, Paraeggerthella hongkongensis, Parvibacter caecicola,Slackia equolifaciens, Slackia faecicanis, and Slackia isoflavoniconvertens.</title>
        <authorList>
            <person name="Danylec N."/>
            <person name="Stoll D.A."/>
            <person name="Dotsch A."/>
            <person name="Huch M."/>
        </authorList>
    </citation>
    <scope>NUCLEOTIDE SEQUENCE</scope>
    <source>
        <strain evidence="5">DSM 16107</strain>
    </source>
</reference>
<sequence length="301" mass="33512">MNEKVLVVDDNDANRQMMVDVLVQWGYQVEEAVNGRVVMRLVEECKPDLILLDVMLPGMNGYEICHRLKQDPKTDHIPIIMLTVLSDSESRTRGISVGADLFVSRPPNYLEMHKNIESLLLNKRKYRRMETLEALCGSLEALVKRLSPPEYERYQRVFGYAKRTAKILGIDDDAQQRMMMGGLCCALERALADVGGDGPSLADIVAPLNAGSWIERFAAEQRNPSAVDAEDAIAAVYYVCARYCEQRAVGGSDESVLEEVRKHLVGYSARLSVFEALKQAVSDEAFLRRLNEQGGGAAARG</sequence>
<keyword evidence="1 2" id="KW-0597">Phosphoprotein</keyword>
<organism evidence="5 7">
    <name type="scientific">Eggerthella sinensis</name>
    <dbReference type="NCBI Taxonomy" id="242230"/>
    <lineage>
        <taxon>Bacteria</taxon>
        <taxon>Bacillati</taxon>
        <taxon>Actinomycetota</taxon>
        <taxon>Coriobacteriia</taxon>
        <taxon>Eggerthellales</taxon>
        <taxon>Eggerthellaceae</taxon>
        <taxon>Eggerthella</taxon>
    </lineage>
</organism>
<dbReference type="InterPro" id="IPR001789">
    <property type="entry name" value="Sig_transdc_resp-reg_receiver"/>
</dbReference>
<protein>
    <recommendedName>
        <fullName evidence="3">Response regulatory domain-containing protein</fullName>
    </recommendedName>
</protein>
<accession>A0A3N0IYR6</accession>
<keyword evidence="6" id="KW-1185">Reference proteome</keyword>
<evidence type="ECO:0000313" key="4">
    <source>
        <dbReference type="EMBL" id="RDB68513.1"/>
    </source>
</evidence>
<dbReference type="Proteomes" id="UP000253817">
    <property type="component" value="Unassembled WGS sequence"/>
</dbReference>
<dbReference type="InterPro" id="IPR050595">
    <property type="entry name" value="Bact_response_regulator"/>
</dbReference>
<dbReference type="Gene3D" id="3.40.50.2300">
    <property type="match status" value="1"/>
</dbReference>
<dbReference type="Pfam" id="PF00072">
    <property type="entry name" value="Response_reg"/>
    <property type="match status" value="1"/>
</dbReference>
<feature type="modified residue" description="4-aspartylphosphate" evidence="2">
    <location>
        <position position="53"/>
    </location>
</feature>
<dbReference type="SUPFAM" id="SSF52172">
    <property type="entry name" value="CheY-like"/>
    <property type="match status" value="1"/>
</dbReference>
<evidence type="ECO:0000313" key="7">
    <source>
        <dbReference type="Proteomes" id="UP000270112"/>
    </source>
</evidence>
<dbReference type="RefSeq" id="WP_114546531.1">
    <property type="nucleotide sequence ID" value="NZ_PPTT01000015.1"/>
</dbReference>
<dbReference type="PANTHER" id="PTHR44591:SF3">
    <property type="entry name" value="RESPONSE REGULATORY DOMAIN-CONTAINING PROTEIN"/>
    <property type="match status" value="1"/>
</dbReference>
<dbReference type="SMART" id="SM00448">
    <property type="entry name" value="REC"/>
    <property type="match status" value="1"/>
</dbReference>
<evidence type="ECO:0000256" key="2">
    <source>
        <dbReference type="PROSITE-ProRule" id="PRU00169"/>
    </source>
</evidence>
<dbReference type="OrthoDB" id="3197131at2"/>
<dbReference type="PROSITE" id="PS50110">
    <property type="entry name" value="RESPONSE_REGULATORY"/>
    <property type="match status" value="1"/>
</dbReference>
<name>A0A3N0IYR6_9ACTN</name>
<gene>
    <name evidence="4" type="ORF">C1876_09710</name>
    <name evidence="5" type="ORF">DMP09_09115</name>
</gene>
<evidence type="ECO:0000313" key="5">
    <source>
        <dbReference type="EMBL" id="RNM41560.1"/>
    </source>
</evidence>
<reference evidence="7" key="2">
    <citation type="submission" date="2018-05" db="EMBL/GenBank/DDBJ databases">
        <title>Genome Sequencing of selected type strains of the family Eggerthellaceae.</title>
        <authorList>
            <person name="Danylec N."/>
            <person name="Stoll D.A."/>
            <person name="Doetsch A."/>
            <person name="Huch M."/>
        </authorList>
    </citation>
    <scope>NUCLEOTIDE SEQUENCE [LARGE SCALE GENOMIC DNA]</scope>
    <source>
        <strain evidence="7">DSM 16107</strain>
    </source>
</reference>
<evidence type="ECO:0000256" key="1">
    <source>
        <dbReference type="ARBA" id="ARBA00022553"/>
    </source>
</evidence>
<dbReference type="GO" id="GO:0000160">
    <property type="term" value="P:phosphorelay signal transduction system"/>
    <property type="evidence" value="ECO:0007669"/>
    <property type="project" value="InterPro"/>
</dbReference>
<comment type="caution">
    <text evidence="5">The sequence shown here is derived from an EMBL/GenBank/DDBJ whole genome shotgun (WGS) entry which is preliminary data.</text>
</comment>